<evidence type="ECO:0000313" key="2">
    <source>
        <dbReference type="EMBL" id="MCG4748213.1"/>
    </source>
</evidence>
<dbReference type="RefSeq" id="WP_117559302.1">
    <property type="nucleotide sequence ID" value="NZ_BAABZL010000001.1"/>
</dbReference>
<proteinExistence type="predicted"/>
<dbReference type="InterPro" id="IPR012336">
    <property type="entry name" value="Thioredoxin-like_fold"/>
</dbReference>
<reference evidence="2" key="3">
    <citation type="submission" date="2022-01" db="EMBL/GenBank/DDBJ databases">
        <title>Collection of gut derived symbiotic bacterial strains cultured from healthy donors.</title>
        <authorList>
            <person name="Lin H."/>
            <person name="Kohout C."/>
            <person name="Waligurski E."/>
            <person name="Pamer E.G."/>
        </authorList>
    </citation>
    <scope>NUCLEOTIDE SEQUENCE</scope>
    <source>
        <strain evidence="2">DFI.6.55</strain>
    </source>
</reference>
<feature type="domain" description="Thioredoxin-like fold" evidence="1">
    <location>
        <begin position="145"/>
        <end position="217"/>
    </location>
</feature>
<dbReference type="SUPFAM" id="SSF52833">
    <property type="entry name" value="Thioredoxin-like"/>
    <property type="match status" value="2"/>
</dbReference>
<dbReference type="Pfam" id="PF13192">
    <property type="entry name" value="Thioredoxin_3"/>
    <property type="match status" value="1"/>
</dbReference>
<dbReference type="InterPro" id="IPR036249">
    <property type="entry name" value="Thioredoxin-like_sf"/>
</dbReference>
<dbReference type="EMBL" id="JAKNGE010000034">
    <property type="protein sequence ID" value="MCG4748213.1"/>
    <property type="molecule type" value="Genomic_DNA"/>
</dbReference>
<gene>
    <name evidence="3" type="ORF">G5B36_19945</name>
    <name evidence="2" type="ORF">L0N08_22590</name>
</gene>
<organism evidence="2 5">
    <name type="scientific">Enterocloster aldenensis</name>
    <dbReference type="NCBI Taxonomy" id="358742"/>
    <lineage>
        <taxon>Bacteria</taxon>
        <taxon>Bacillati</taxon>
        <taxon>Bacillota</taxon>
        <taxon>Clostridia</taxon>
        <taxon>Lachnospirales</taxon>
        <taxon>Lachnospiraceae</taxon>
        <taxon>Enterocloster</taxon>
    </lineage>
</organism>
<dbReference type="EMBL" id="JAAITT010000033">
    <property type="protein sequence ID" value="NSJ50963.1"/>
    <property type="molecule type" value="Genomic_DNA"/>
</dbReference>
<dbReference type="AlphaFoldDB" id="A0AAW5BW48"/>
<evidence type="ECO:0000313" key="4">
    <source>
        <dbReference type="Proteomes" id="UP000669239"/>
    </source>
</evidence>
<dbReference type="PANTHER" id="PTHR37170">
    <property type="entry name" value="GLUTAREDOXIN-RELATED"/>
    <property type="match status" value="1"/>
</dbReference>
<keyword evidence="4" id="KW-1185">Reference proteome</keyword>
<dbReference type="Proteomes" id="UP001299608">
    <property type="component" value="Unassembled WGS sequence"/>
</dbReference>
<accession>A0AAW5BW48</accession>
<comment type="caution">
    <text evidence="2">The sequence shown here is derived from an EMBL/GenBank/DDBJ whole genome shotgun (WGS) entry which is preliminary data.</text>
</comment>
<dbReference type="GeneID" id="97207286"/>
<evidence type="ECO:0000259" key="1">
    <source>
        <dbReference type="Pfam" id="PF13192"/>
    </source>
</evidence>
<dbReference type="Gene3D" id="3.40.30.80">
    <property type="match status" value="1"/>
</dbReference>
<reference evidence="3" key="2">
    <citation type="submission" date="2020-02" db="EMBL/GenBank/DDBJ databases">
        <authorList>
            <person name="Littmann E."/>
            <person name="Sorbara M."/>
        </authorList>
    </citation>
    <scope>NUCLEOTIDE SEQUENCE</scope>
    <source>
        <strain evidence="3">MSK.1.17</strain>
    </source>
</reference>
<dbReference type="Proteomes" id="UP000669239">
    <property type="component" value="Unassembled WGS sequence"/>
</dbReference>
<name>A0AAW5BW48_9FIRM</name>
<dbReference type="PANTHER" id="PTHR37170:SF1">
    <property type="entry name" value="GLUTAREDOXIN-LIKE PROTEIN"/>
    <property type="match status" value="1"/>
</dbReference>
<reference evidence="3 4" key="1">
    <citation type="journal article" date="2020" name="Cell Host Microbe">
        <title>Functional and Genomic Variation between Human-Derived Isolates of Lachnospiraceae Reveals Inter- and Intra-Species Diversity.</title>
        <authorList>
            <person name="Sorbara M.T."/>
            <person name="Littmann E.R."/>
            <person name="Fontana E."/>
            <person name="Moody T.U."/>
            <person name="Kohout C.E."/>
            <person name="Gjonbalaj M."/>
            <person name="Eaton V."/>
            <person name="Seok R."/>
            <person name="Leiner I.M."/>
            <person name="Pamer E.G."/>
        </authorList>
    </citation>
    <scope>NUCLEOTIDE SEQUENCE [LARGE SCALE GENOMIC DNA]</scope>
    <source>
        <strain evidence="3 4">MSK.1.17</strain>
    </source>
</reference>
<evidence type="ECO:0000313" key="3">
    <source>
        <dbReference type="EMBL" id="NSJ50963.1"/>
    </source>
</evidence>
<sequence>MAVTIDLARIPEESSLIDQGLKTQLSGIFGKMEGQVAIKAVVDLSREKDCEQAAFLRAVSALSDKLDLELYGPDEAGQVPELNTQWLPVTGLYRDGRYGRASFHGVPGGKEINSFVLAIYNLAGPGQEMPRGLRKKIEKLDKKTNIKICVSLACHHCPVVVAACQRIAILNPNIEAEMIDAALYEDLVAKYDIKRIPMMIFNDSEIHMGGKEIEEIVTLLK</sequence>
<evidence type="ECO:0000313" key="5">
    <source>
        <dbReference type="Proteomes" id="UP001299608"/>
    </source>
</evidence>
<protein>
    <submittedName>
        <fullName evidence="3">Pyridine nucleotide-disulfide oxidoreductase</fullName>
    </submittedName>
    <submittedName>
        <fullName evidence="2">Thioredoxin family protein</fullName>
    </submittedName>
</protein>